<dbReference type="KEGG" id="loa:LOAG_07670"/>
<organism evidence="1">
    <name type="scientific">Loa loa</name>
    <name type="common">Eye worm</name>
    <name type="synonym">Filaria loa</name>
    <dbReference type="NCBI Taxonomy" id="7209"/>
    <lineage>
        <taxon>Eukaryota</taxon>
        <taxon>Metazoa</taxon>
        <taxon>Ecdysozoa</taxon>
        <taxon>Nematoda</taxon>
        <taxon>Chromadorea</taxon>
        <taxon>Rhabditida</taxon>
        <taxon>Spirurina</taxon>
        <taxon>Spiruromorpha</taxon>
        <taxon>Filarioidea</taxon>
        <taxon>Onchocercidae</taxon>
        <taxon>Loa</taxon>
    </lineage>
</organism>
<reference evidence="1" key="1">
    <citation type="submission" date="2012-04" db="EMBL/GenBank/DDBJ databases">
        <title>The Genome Sequence of Loa loa.</title>
        <authorList>
            <consortium name="The Broad Institute Genome Sequencing Platform"/>
            <consortium name="Broad Institute Genome Sequencing Center for Infectious Disease"/>
            <person name="Nutman T.B."/>
            <person name="Fink D.L."/>
            <person name="Russ C."/>
            <person name="Young S."/>
            <person name="Zeng Q."/>
            <person name="Gargeya S."/>
            <person name="Alvarado L."/>
            <person name="Berlin A."/>
            <person name="Chapman S.B."/>
            <person name="Chen Z."/>
            <person name="Freedman E."/>
            <person name="Gellesch M."/>
            <person name="Goldberg J."/>
            <person name="Griggs A."/>
            <person name="Gujja S."/>
            <person name="Heilman E.R."/>
            <person name="Heiman D."/>
            <person name="Howarth C."/>
            <person name="Mehta T."/>
            <person name="Neiman D."/>
            <person name="Pearson M."/>
            <person name="Roberts A."/>
            <person name="Saif S."/>
            <person name="Shea T."/>
            <person name="Shenoy N."/>
            <person name="Sisk P."/>
            <person name="Stolte C."/>
            <person name="Sykes S."/>
            <person name="White J."/>
            <person name="Yandava C."/>
            <person name="Haas B."/>
            <person name="Henn M.R."/>
            <person name="Nusbaum C."/>
            <person name="Birren B."/>
        </authorList>
    </citation>
    <scope>NUCLEOTIDE SEQUENCE [LARGE SCALE GENOMIC DNA]</scope>
</reference>
<dbReference type="GeneID" id="9945089"/>
<protein>
    <submittedName>
        <fullName evidence="1">Uncharacterized protein</fullName>
    </submittedName>
</protein>
<name>A0A1S0TVK5_LOALO</name>
<dbReference type="RefSeq" id="XP_003143249.1">
    <property type="nucleotide sequence ID" value="XM_003143201.1"/>
</dbReference>
<proteinExistence type="predicted"/>
<evidence type="ECO:0000313" key="1">
    <source>
        <dbReference type="EMBL" id="EFO20823.1"/>
    </source>
</evidence>
<dbReference type="EMBL" id="JH712113">
    <property type="protein sequence ID" value="EFO20823.1"/>
    <property type="molecule type" value="Genomic_DNA"/>
</dbReference>
<dbReference type="InParanoid" id="A0A1S0TVK5"/>
<dbReference type="CTD" id="9945089"/>
<accession>A0A1S0TVK5</accession>
<dbReference type="AlphaFoldDB" id="A0A1S0TVK5"/>
<gene>
    <name evidence="1" type="ORF">LOAG_07670</name>
</gene>
<sequence length="63" mass="7317">MAIFSIGCMTDTSSIKAHFEEKVEADYHGKTYLFCDNNFSDDHTANRTQTKTTCDGYRLWRPF</sequence>